<keyword evidence="2" id="KW-1185">Reference proteome</keyword>
<dbReference type="Proteomes" id="UP000625711">
    <property type="component" value="Unassembled WGS sequence"/>
</dbReference>
<reference evidence="1" key="1">
    <citation type="submission" date="2020-08" db="EMBL/GenBank/DDBJ databases">
        <title>Genome sequencing and assembly of the red palm weevil Rhynchophorus ferrugineus.</title>
        <authorList>
            <person name="Dias G.B."/>
            <person name="Bergman C.M."/>
            <person name="Manee M."/>
        </authorList>
    </citation>
    <scope>NUCLEOTIDE SEQUENCE</scope>
    <source>
        <strain evidence="1">AA-2017</strain>
        <tissue evidence="1">Whole larva</tissue>
    </source>
</reference>
<dbReference type="EMBL" id="JAACXV010000023">
    <property type="protein sequence ID" value="KAF7286592.1"/>
    <property type="molecule type" value="Genomic_DNA"/>
</dbReference>
<protein>
    <submittedName>
        <fullName evidence="1">Uncharacterized protein</fullName>
    </submittedName>
</protein>
<name>A0A834IT37_RHYFE</name>
<evidence type="ECO:0000313" key="2">
    <source>
        <dbReference type="Proteomes" id="UP000625711"/>
    </source>
</evidence>
<gene>
    <name evidence="1" type="ORF">GWI33_004632</name>
</gene>
<organism evidence="1 2">
    <name type="scientific">Rhynchophorus ferrugineus</name>
    <name type="common">Red palm weevil</name>
    <name type="synonym">Curculio ferrugineus</name>
    <dbReference type="NCBI Taxonomy" id="354439"/>
    <lineage>
        <taxon>Eukaryota</taxon>
        <taxon>Metazoa</taxon>
        <taxon>Ecdysozoa</taxon>
        <taxon>Arthropoda</taxon>
        <taxon>Hexapoda</taxon>
        <taxon>Insecta</taxon>
        <taxon>Pterygota</taxon>
        <taxon>Neoptera</taxon>
        <taxon>Endopterygota</taxon>
        <taxon>Coleoptera</taxon>
        <taxon>Polyphaga</taxon>
        <taxon>Cucujiformia</taxon>
        <taxon>Curculionidae</taxon>
        <taxon>Dryophthorinae</taxon>
        <taxon>Rhynchophorus</taxon>
    </lineage>
</organism>
<proteinExistence type="predicted"/>
<accession>A0A834IT37</accession>
<evidence type="ECO:0000313" key="1">
    <source>
        <dbReference type="EMBL" id="KAF7286592.1"/>
    </source>
</evidence>
<dbReference type="AlphaFoldDB" id="A0A834IT37"/>
<sequence length="73" mass="8676">MQYFSKRIIQIKAGLTIFGSTRKLKKIGLLPRNKEEQKCPLDTESKSYILKMIFGRNFNRNYYQNSISKIRTE</sequence>
<comment type="caution">
    <text evidence="1">The sequence shown here is derived from an EMBL/GenBank/DDBJ whole genome shotgun (WGS) entry which is preliminary data.</text>
</comment>